<protein>
    <submittedName>
        <fullName evidence="1">Uncharacterized protein</fullName>
    </submittedName>
</protein>
<sequence length="72" mass="8345">MDGTACTVLSLLRHEHCEESFSIFLFRKYHIFKTLIPNEMMSSSSRRLLLNSLHTSCQNIRIVLDDIVTCDI</sequence>
<reference evidence="1" key="1">
    <citation type="submission" date="2013-07" db="EMBL/GenBank/DDBJ databases">
        <title>The genome of Eucalyptus grandis.</title>
        <authorList>
            <person name="Schmutz J."/>
            <person name="Hayes R."/>
            <person name="Myburg A."/>
            <person name="Tuskan G."/>
            <person name="Grattapaglia D."/>
            <person name="Rokhsar D.S."/>
        </authorList>
    </citation>
    <scope>NUCLEOTIDE SEQUENCE</scope>
    <source>
        <tissue evidence="1">Leaf extractions</tissue>
    </source>
</reference>
<dbReference type="Gramene" id="KCW59697">
    <property type="protein sequence ID" value="KCW59697"/>
    <property type="gene ID" value="EUGRSUZ_H02455"/>
</dbReference>
<organism evidence="1">
    <name type="scientific">Eucalyptus grandis</name>
    <name type="common">Flooded gum</name>
    <dbReference type="NCBI Taxonomy" id="71139"/>
    <lineage>
        <taxon>Eukaryota</taxon>
        <taxon>Viridiplantae</taxon>
        <taxon>Streptophyta</taxon>
        <taxon>Embryophyta</taxon>
        <taxon>Tracheophyta</taxon>
        <taxon>Spermatophyta</taxon>
        <taxon>Magnoliopsida</taxon>
        <taxon>eudicotyledons</taxon>
        <taxon>Gunneridae</taxon>
        <taxon>Pentapetalae</taxon>
        <taxon>rosids</taxon>
        <taxon>malvids</taxon>
        <taxon>Myrtales</taxon>
        <taxon>Myrtaceae</taxon>
        <taxon>Myrtoideae</taxon>
        <taxon>Eucalypteae</taxon>
        <taxon>Eucalyptus</taxon>
    </lineage>
</organism>
<evidence type="ECO:0000313" key="1">
    <source>
        <dbReference type="EMBL" id="KCW59697.1"/>
    </source>
</evidence>
<name>A0A059B0C9_EUCGR</name>
<accession>A0A059B0C9</accession>
<dbReference type="InParanoid" id="A0A059B0C9"/>
<dbReference type="EMBL" id="KK198760">
    <property type="protein sequence ID" value="KCW59697.1"/>
    <property type="molecule type" value="Genomic_DNA"/>
</dbReference>
<gene>
    <name evidence="1" type="ORF">EUGRSUZ_H02455</name>
</gene>
<proteinExistence type="predicted"/>
<dbReference type="AlphaFoldDB" id="A0A059B0C9"/>